<proteinExistence type="inferred from homology"/>
<dbReference type="Proteomes" id="UP001159363">
    <property type="component" value="Chromosome 3"/>
</dbReference>
<keyword evidence="3 4" id="KW-0326">Glycosidase</keyword>
<reference evidence="5 6" key="1">
    <citation type="submission" date="2023-02" db="EMBL/GenBank/DDBJ databases">
        <title>LHISI_Scaffold_Assembly.</title>
        <authorList>
            <person name="Stuart O.P."/>
            <person name="Cleave R."/>
            <person name="Magrath M.J.L."/>
            <person name="Mikheyev A.S."/>
        </authorList>
    </citation>
    <scope>NUCLEOTIDE SEQUENCE [LARGE SCALE GENOMIC DNA]</scope>
    <source>
        <strain evidence="5">Daus_M_001</strain>
        <tissue evidence="5">Leg muscle</tissue>
    </source>
</reference>
<keyword evidence="6" id="KW-1185">Reference proteome</keyword>
<sequence>MHGTIGSGTYGKGTIDGRGSTIMTGKSIAWCQLARNALAIRKYQNNPRLIQINNSLDVTIYQITLTNSPFYHLVAHETNGFTVWGIAIIATTYVLNGEGIDPVGTQNVTITHCNIATGDDDIAIKALTAPAKHMSVLNNNIHHSVGMAIGNECTHGVSHVLISGLTINSTYNGIFIKRNALNHQ</sequence>
<dbReference type="InterPro" id="IPR051801">
    <property type="entry name" value="GH28_Enzymes"/>
</dbReference>
<dbReference type="InterPro" id="IPR012334">
    <property type="entry name" value="Pectin_lyas_fold"/>
</dbReference>
<dbReference type="InterPro" id="IPR011050">
    <property type="entry name" value="Pectin_lyase_fold/virulence"/>
</dbReference>
<evidence type="ECO:0000256" key="3">
    <source>
        <dbReference type="ARBA" id="ARBA00023295"/>
    </source>
</evidence>
<evidence type="ECO:0000256" key="4">
    <source>
        <dbReference type="RuleBase" id="RU361169"/>
    </source>
</evidence>
<keyword evidence="2 4" id="KW-0378">Hydrolase</keyword>
<dbReference type="PANTHER" id="PTHR31339:SF9">
    <property type="entry name" value="PLASMIN AND FIBRONECTIN-BINDING PROTEIN A"/>
    <property type="match status" value="1"/>
</dbReference>
<organism evidence="5 6">
    <name type="scientific">Dryococelus australis</name>
    <dbReference type="NCBI Taxonomy" id="614101"/>
    <lineage>
        <taxon>Eukaryota</taxon>
        <taxon>Metazoa</taxon>
        <taxon>Ecdysozoa</taxon>
        <taxon>Arthropoda</taxon>
        <taxon>Hexapoda</taxon>
        <taxon>Insecta</taxon>
        <taxon>Pterygota</taxon>
        <taxon>Neoptera</taxon>
        <taxon>Polyneoptera</taxon>
        <taxon>Phasmatodea</taxon>
        <taxon>Verophasmatodea</taxon>
        <taxon>Anareolatae</taxon>
        <taxon>Phasmatidae</taxon>
        <taxon>Eurycanthinae</taxon>
        <taxon>Dryococelus</taxon>
    </lineage>
</organism>
<gene>
    <name evidence="5" type="ORF">PR048_009263</name>
</gene>
<evidence type="ECO:0000256" key="1">
    <source>
        <dbReference type="ARBA" id="ARBA00008834"/>
    </source>
</evidence>
<protein>
    <submittedName>
        <fullName evidence="5">Uncharacterized protein</fullName>
    </submittedName>
</protein>
<evidence type="ECO:0000313" key="5">
    <source>
        <dbReference type="EMBL" id="KAJ8889760.1"/>
    </source>
</evidence>
<dbReference type="Gene3D" id="2.160.20.10">
    <property type="entry name" value="Single-stranded right-handed beta-helix, Pectin lyase-like"/>
    <property type="match status" value="1"/>
</dbReference>
<evidence type="ECO:0000256" key="2">
    <source>
        <dbReference type="ARBA" id="ARBA00022801"/>
    </source>
</evidence>
<dbReference type="EMBL" id="JARBHB010000003">
    <property type="protein sequence ID" value="KAJ8889760.1"/>
    <property type="molecule type" value="Genomic_DNA"/>
</dbReference>
<accession>A0ABQ9HZD2</accession>
<dbReference type="PANTHER" id="PTHR31339">
    <property type="entry name" value="PECTIN LYASE-RELATED"/>
    <property type="match status" value="1"/>
</dbReference>
<comment type="caution">
    <text evidence="5">The sequence shown here is derived from an EMBL/GenBank/DDBJ whole genome shotgun (WGS) entry which is preliminary data.</text>
</comment>
<dbReference type="InterPro" id="IPR000743">
    <property type="entry name" value="Glyco_hydro_28"/>
</dbReference>
<dbReference type="Pfam" id="PF00295">
    <property type="entry name" value="Glyco_hydro_28"/>
    <property type="match status" value="1"/>
</dbReference>
<name>A0ABQ9HZD2_9NEOP</name>
<evidence type="ECO:0000313" key="6">
    <source>
        <dbReference type="Proteomes" id="UP001159363"/>
    </source>
</evidence>
<comment type="similarity">
    <text evidence="1 4">Belongs to the glycosyl hydrolase 28 family.</text>
</comment>
<dbReference type="SUPFAM" id="SSF51126">
    <property type="entry name" value="Pectin lyase-like"/>
    <property type="match status" value="1"/>
</dbReference>